<evidence type="ECO:0000313" key="3">
    <source>
        <dbReference type="EMBL" id="MFC3689223.1"/>
    </source>
</evidence>
<dbReference type="RefSeq" id="WP_340288452.1">
    <property type="nucleotide sequence ID" value="NZ_JBBEOI010000002.1"/>
</dbReference>
<gene>
    <name evidence="3" type="ORF">ACFOLH_12810</name>
</gene>
<feature type="transmembrane region" description="Helical" evidence="2">
    <location>
        <begin position="174"/>
        <end position="191"/>
    </location>
</feature>
<feature type="transmembrane region" description="Helical" evidence="2">
    <location>
        <begin position="200"/>
        <end position="220"/>
    </location>
</feature>
<name>A0ABV7WH73_9MICO</name>
<accession>A0ABV7WH73</accession>
<keyword evidence="2" id="KW-0472">Membrane</keyword>
<feature type="transmembrane region" description="Helical" evidence="2">
    <location>
        <begin position="249"/>
        <end position="266"/>
    </location>
</feature>
<evidence type="ECO:0000313" key="4">
    <source>
        <dbReference type="Proteomes" id="UP001595685"/>
    </source>
</evidence>
<evidence type="ECO:0000256" key="1">
    <source>
        <dbReference type="SAM" id="MobiDB-lite"/>
    </source>
</evidence>
<comment type="caution">
    <text evidence="3">The sequence shown here is derived from an EMBL/GenBank/DDBJ whole genome shotgun (WGS) entry which is preliminary data.</text>
</comment>
<feature type="transmembrane region" description="Helical" evidence="2">
    <location>
        <begin position="41"/>
        <end position="59"/>
    </location>
</feature>
<feature type="region of interest" description="Disordered" evidence="1">
    <location>
        <begin position="324"/>
        <end position="359"/>
    </location>
</feature>
<keyword evidence="2" id="KW-1133">Transmembrane helix</keyword>
<feature type="transmembrane region" description="Helical" evidence="2">
    <location>
        <begin position="80"/>
        <end position="97"/>
    </location>
</feature>
<proteinExistence type="predicted"/>
<dbReference type="Proteomes" id="UP001595685">
    <property type="component" value="Unassembled WGS sequence"/>
</dbReference>
<organism evidence="3 4">
    <name type="scientific">Aquipuribacter hungaricus</name>
    <dbReference type="NCBI Taxonomy" id="545624"/>
    <lineage>
        <taxon>Bacteria</taxon>
        <taxon>Bacillati</taxon>
        <taxon>Actinomycetota</taxon>
        <taxon>Actinomycetes</taxon>
        <taxon>Micrococcales</taxon>
        <taxon>Intrasporangiaceae</taxon>
        <taxon>Aquipuribacter</taxon>
    </lineage>
</organism>
<protein>
    <submittedName>
        <fullName evidence="3">Uncharacterized protein</fullName>
    </submittedName>
</protein>
<keyword evidence="2" id="KW-0812">Transmembrane</keyword>
<feature type="transmembrane region" description="Helical" evidence="2">
    <location>
        <begin position="226"/>
        <end position="242"/>
    </location>
</feature>
<feature type="transmembrane region" description="Helical" evidence="2">
    <location>
        <begin position="117"/>
        <end position="134"/>
    </location>
</feature>
<reference evidence="4" key="1">
    <citation type="journal article" date="2019" name="Int. J. Syst. Evol. Microbiol.">
        <title>The Global Catalogue of Microorganisms (GCM) 10K type strain sequencing project: providing services to taxonomists for standard genome sequencing and annotation.</title>
        <authorList>
            <consortium name="The Broad Institute Genomics Platform"/>
            <consortium name="The Broad Institute Genome Sequencing Center for Infectious Disease"/>
            <person name="Wu L."/>
            <person name="Ma J."/>
        </authorList>
    </citation>
    <scope>NUCLEOTIDE SEQUENCE [LARGE SCALE GENOMIC DNA]</scope>
    <source>
        <strain evidence="4">NCAIM B.02333</strain>
    </source>
</reference>
<dbReference type="EMBL" id="JBHRWW010000008">
    <property type="protein sequence ID" value="MFC3689223.1"/>
    <property type="molecule type" value="Genomic_DNA"/>
</dbReference>
<feature type="transmembrane region" description="Helical" evidence="2">
    <location>
        <begin position="143"/>
        <end position="162"/>
    </location>
</feature>
<feature type="compositionally biased region" description="Basic residues" evidence="1">
    <location>
        <begin position="349"/>
        <end position="359"/>
    </location>
</feature>
<evidence type="ECO:0000256" key="2">
    <source>
        <dbReference type="SAM" id="Phobius"/>
    </source>
</evidence>
<keyword evidence="4" id="KW-1185">Reference proteome</keyword>
<sequence length="359" mass="37712">MSAVVGLSGGAGSLLALLGVYLDDAWHTDVGRDGFFSPPHLLLYAGVLVTSLSVLVWVVRSWRQAGGGAAGAADVLRSPAIWLAGVGGVTTVLSAPLDDAWHRLFGRDAVLWSPPHLAAVAGTCALAVGLLAGLQTTRGRGAGAARVLAAAAVVGSLQVPVLEYDSDVPQFSPTWYLPVAAIGVCLALVIVEDLFPGGRALVQVAVVYTVVRVLVVAVLAALGSSLTIVAPVGLALGLAVLLRGTRRVWRLLLVGAAVPLLWWPALVVQEPVGTSVAITTLPWRWPCPPQGPWRSPCCTATSVASPAARRRRLVVWSCCCYSRSPSPPQRRPRMTQDKGRWSGTCGSRRPARVCRARSR</sequence>